<reference evidence="2" key="3">
    <citation type="submission" date="2020-04" db="EMBL/GenBank/DDBJ databases">
        <authorList>
            <person name="Tanveer F."/>
            <person name="Xie Y."/>
            <person name="Shinwari Z.K."/>
        </authorList>
    </citation>
    <scope>NUCLEOTIDE SEQUENCE</scope>
    <source>
        <strain evidence="2">MOSEL-ME25</strain>
    </source>
</reference>
<dbReference type="EMBL" id="JABEVU030000001">
    <property type="protein sequence ID" value="MDB0579384.1"/>
    <property type="molecule type" value="Genomic_DNA"/>
</dbReference>
<reference evidence="2 4" key="4">
    <citation type="submission" date="2022-12" db="EMBL/GenBank/DDBJ databases">
        <title>Genome analysis and biological profiling of marine Salinicoccus roseus MOSEL-ME25.</title>
        <authorList>
            <person name="Mirza F.T."/>
            <person name="Xie Y."/>
            <person name="Shinwari Z.K."/>
        </authorList>
    </citation>
    <scope>NUCLEOTIDE SEQUENCE [LARGE SCALE GENOMIC DNA]</scope>
    <source>
        <strain evidence="2 4">MOSEL-ME25</strain>
    </source>
</reference>
<dbReference type="Proteomes" id="UP000527860">
    <property type="component" value="Unassembled WGS sequence"/>
</dbReference>
<dbReference type="AlphaFoldDB" id="A0A0C2E2J5"/>
<gene>
    <name evidence="2" type="ORF">F7P68_0002380</name>
    <name evidence="1" type="ORF">SN16_12640</name>
</gene>
<evidence type="ECO:0000313" key="3">
    <source>
        <dbReference type="Proteomes" id="UP000031546"/>
    </source>
</evidence>
<comment type="caution">
    <text evidence="1">The sequence shown here is derived from an EMBL/GenBank/DDBJ whole genome shotgun (WGS) entry which is preliminary data.</text>
</comment>
<accession>A0A0C2E2J5</accession>
<dbReference type="RefSeq" id="WP_040106997.1">
    <property type="nucleotide sequence ID" value="NZ_CANLZD010000006.1"/>
</dbReference>
<evidence type="ECO:0000313" key="1">
    <source>
        <dbReference type="EMBL" id="KIH69667.1"/>
    </source>
</evidence>
<evidence type="ECO:0000313" key="2">
    <source>
        <dbReference type="EMBL" id="MDB0579384.1"/>
    </source>
</evidence>
<dbReference type="OrthoDB" id="2407951at2"/>
<reference evidence="1 3" key="1">
    <citation type="submission" date="2015-01" db="EMBL/GenBank/DDBJ databases">
        <title>Genome sequences of high lactate-tolerant strain Salinicoccus roseus W12 with industrial interest.</title>
        <authorList>
            <person name="Wang H."/>
            <person name="Yu B."/>
        </authorList>
    </citation>
    <scope>NUCLEOTIDE SEQUENCE [LARGE SCALE GENOMIC DNA]</scope>
    <source>
        <strain evidence="1 3">W12</strain>
    </source>
</reference>
<dbReference type="STRING" id="45670.SN16_12640"/>
<dbReference type="Proteomes" id="UP000031546">
    <property type="component" value="Unassembled WGS sequence"/>
</dbReference>
<dbReference type="EMBL" id="JXII01000012">
    <property type="protein sequence ID" value="KIH69667.1"/>
    <property type="molecule type" value="Genomic_DNA"/>
</dbReference>
<sequence length="87" mass="10477">MKDKSILEGVLLEMERQDRNMTMVEFNIHPDMVVMNYVYDAHETVGDVHKKRHDHDPEIMDHETFAGLKDKLYENNVPFRERRDDFI</sequence>
<organism evidence="1 3">
    <name type="scientific">Salinicoccus roseus</name>
    <dbReference type="NCBI Taxonomy" id="45670"/>
    <lineage>
        <taxon>Bacteria</taxon>
        <taxon>Bacillati</taxon>
        <taxon>Bacillota</taxon>
        <taxon>Bacilli</taxon>
        <taxon>Bacillales</taxon>
        <taxon>Staphylococcaceae</taxon>
        <taxon>Salinicoccus</taxon>
    </lineage>
</organism>
<evidence type="ECO:0000313" key="4">
    <source>
        <dbReference type="Proteomes" id="UP000527860"/>
    </source>
</evidence>
<dbReference type="GeneID" id="77846389"/>
<reference evidence="4" key="2">
    <citation type="submission" date="2020-04" db="EMBL/GenBank/DDBJ databases">
        <title>Genome analysis and biological profiling of marine Cellulosimicrobium funkei MOSEL-ME6.</title>
        <authorList>
            <person name="Tanveer F."/>
            <person name="Xie Y."/>
            <person name="Shinwari Z.K."/>
        </authorList>
    </citation>
    <scope>NUCLEOTIDE SEQUENCE [LARGE SCALE GENOMIC DNA]</scope>
    <source>
        <strain evidence="4">MOSEL-ME25</strain>
    </source>
</reference>
<protein>
    <submittedName>
        <fullName evidence="1">Uncharacterized protein</fullName>
    </submittedName>
</protein>
<name>A0A0C2E2J5_9STAP</name>
<keyword evidence="4" id="KW-1185">Reference proteome</keyword>
<proteinExistence type="predicted"/>